<dbReference type="InParanoid" id="A0A2K2CZA2"/>
<reference evidence="2" key="3">
    <citation type="submission" date="2018-08" db="UniProtKB">
        <authorList>
            <consortium name="EnsemblPlants"/>
        </authorList>
    </citation>
    <scope>IDENTIFICATION</scope>
    <source>
        <strain evidence="2">cv. Bd21</strain>
    </source>
</reference>
<protein>
    <submittedName>
        <fullName evidence="1 2">Uncharacterized protein</fullName>
    </submittedName>
</protein>
<dbReference type="EMBL" id="CM000882">
    <property type="protein sequence ID" value="PNT67357.1"/>
    <property type="molecule type" value="Genomic_DNA"/>
</dbReference>
<accession>A0A2K2CZA2</accession>
<evidence type="ECO:0000313" key="3">
    <source>
        <dbReference type="Proteomes" id="UP000008810"/>
    </source>
</evidence>
<sequence>MIQSDTHSYSSSSSCRVGGHYRWRDMYNFPLYIYHQPNSEICTIFHRSPPSNFCRDQTLKRPKRISPGVSTTKKDSWCYKIQRLLLAAGVTLKHIRCGFIYGSSSHKYTHALCRNCSVSSFTANYLSIYMNVYPIT</sequence>
<gene>
    <name evidence="1" type="ORF">BRADI_3g26040v3</name>
</gene>
<dbReference type="EnsemblPlants" id="PNT67357">
    <property type="protein sequence ID" value="PNT67357"/>
    <property type="gene ID" value="BRADI_3g26040v3"/>
</dbReference>
<evidence type="ECO:0000313" key="2">
    <source>
        <dbReference type="EnsemblPlants" id="PNT67357"/>
    </source>
</evidence>
<reference evidence="1" key="2">
    <citation type="submission" date="2017-06" db="EMBL/GenBank/DDBJ databases">
        <title>WGS assembly of Brachypodium distachyon.</title>
        <authorList>
            <consortium name="The International Brachypodium Initiative"/>
            <person name="Lucas S."/>
            <person name="Harmon-Smith M."/>
            <person name="Lail K."/>
            <person name="Tice H."/>
            <person name="Grimwood J."/>
            <person name="Bruce D."/>
            <person name="Barry K."/>
            <person name="Shu S."/>
            <person name="Lindquist E."/>
            <person name="Wang M."/>
            <person name="Pitluck S."/>
            <person name="Vogel J.P."/>
            <person name="Garvin D.F."/>
            <person name="Mockler T.C."/>
            <person name="Schmutz J."/>
            <person name="Rokhsar D."/>
            <person name="Bevan M.W."/>
        </authorList>
    </citation>
    <scope>NUCLEOTIDE SEQUENCE</scope>
    <source>
        <strain evidence="1">Bd21</strain>
    </source>
</reference>
<proteinExistence type="predicted"/>
<keyword evidence="3" id="KW-1185">Reference proteome</keyword>
<dbReference type="AlphaFoldDB" id="A0A2K2CZA2"/>
<dbReference type="Gramene" id="PNT67357">
    <property type="protein sequence ID" value="PNT67357"/>
    <property type="gene ID" value="BRADI_3g26040v3"/>
</dbReference>
<name>A0A2K2CZA2_BRADI</name>
<reference evidence="1 2" key="1">
    <citation type="journal article" date="2010" name="Nature">
        <title>Genome sequencing and analysis of the model grass Brachypodium distachyon.</title>
        <authorList>
            <consortium name="International Brachypodium Initiative"/>
        </authorList>
    </citation>
    <scope>NUCLEOTIDE SEQUENCE [LARGE SCALE GENOMIC DNA]</scope>
    <source>
        <strain evidence="1 2">Bd21</strain>
    </source>
</reference>
<evidence type="ECO:0000313" key="1">
    <source>
        <dbReference type="EMBL" id="PNT67357.1"/>
    </source>
</evidence>
<dbReference type="Proteomes" id="UP000008810">
    <property type="component" value="Chromosome 3"/>
</dbReference>
<organism evidence="1">
    <name type="scientific">Brachypodium distachyon</name>
    <name type="common">Purple false brome</name>
    <name type="synonym">Trachynia distachya</name>
    <dbReference type="NCBI Taxonomy" id="15368"/>
    <lineage>
        <taxon>Eukaryota</taxon>
        <taxon>Viridiplantae</taxon>
        <taxon>Streptophyta</taxon>
        <taxon>Embryophyta</taxon>
        <taxon>Tracheophyta</taxon>
        <taxon>Spermatophyta</taxon>
        <taxon>Magnoliopsida</taxon>
        <taxon>Liliopsida</taxon>
        <taxon>Poales</taxon>
        <taxon>Poaceae</taxon>
        <taxon>BOP clade</taxon>
        <taxon>Pooideae</taxon>
        <taxon>Stipodae</taxon>
        <taxon>Brachypodieae</taxon>
        <taxon>Brachypodium</taxon>
    </lineage>
</organism>